<dbReference type="GO" id="GO:0046983">
    <property type="term" value="F:protein dimerization activity"/>
    <property type="evidence" value="ECO:0007669"/>
    <property type="project" value="InterPro"/>
</dbReference>
<dbReference type="Gene3D" id="4.10.280.10">
    <property type="entry name" value="Helix-loop-helix DNA-binding domain"/>
    <property type="match status" value="1"/>
</dbReference>
<organism evidence="7 8">
    <name type="scientific">Trema orientale</name>
    <name type="common">Charcoal tree</name>
    <name type="synonym">Celtis orientalis</name>
    <dbReference type="NCBI Taxonomy" id="63057"/>
    <lineage>
        <taxon>Eukaryota</taxon>
        <taxon>Viridiplantae</taxon>
        <taxon>Streptophyta</taxon>
        <taxon>Embryophyta</taxon>
        <taxon>Tracheophyta</taxon>
        <taxon>Spermatophyta</taxon>
        <taxon>Magnoliopsida</taxon>
        <taxon>eudicotyledons</taxon>
        <taxon>Gunneridae</taxon>
        <taxon>Pentapetalae</taxon>
        <taxon>rosids</taxon>
        <taxon>fabids</taxon>
        <taxon>Rosales</taxon>
        <taxon>Cannabaceae</taxon>
        <taxon>Trema</taxon>
    </lineage>
</organism>
<dbReference type="EMBL" id="JXTC01000057">
    <property type="protein sequence ID" value="PON93636.1"/>
    <property type="molecule type" value="Genomic_DNA"/>
</dbReference>
<feature type="domain" description="BHLH" evidence="6">
    <location>
        <begin position="4"/>
        <end position="56"/>
    </location>
</feature>
<evidence type="ECO:0000256" key="4">
    <source>
        <dbReference type="ARBA" id="ARBA00023163"/>
    </source>
</evidence>
<sequence length="87" mass="9792">MSNQSSSSRSSSFKPTDDEINELVLKLQALLPLLNQSPNAPASTILEETCTYIKNLRREVDNLSGRLSQLLDSAEINDVELIRRFQQ</sequence>
<dbReference type="STRING" id="63057.A0A2P5F7A1"/>
<dbReference type="InterPro" id="IPR011598">
    <property type="entry name" value="bHLH_dom"/>
</dbReference>
<protein>
    <submittedName>
        <fullName evidence="7">Basic helix-loop-helix transcription factor</fullName>
    </submittedName>
</protein>
<keyword evidence="5" id="KW-0539">Nucleus</keyword>
<dbReference type="InterPro" id="IPR044172">
    <property type="entry name" value="ILI2-like"/>
</dbReference>
<evidence type="ECO:0000256" key="2">
    <source>
        <dbReference type="ARBA" id="ARBA00022604"/>
    </source>
</evidence>
<dbReference type="InterPro" id="IPR044293">
    <property type="entry name" value="PRE"/>
</dbReference>
<keyword evidence="3" id="KW-0805">Transcription regulation</keyword>
<comment type="caution">
    <text evidence="7">The sequence shown here is derived from an EMBL/GenBank/DDBJ whole genome shotgun (WGS) entry which is preliminary data.</text>
</comment>
<evidence type="ECO:0000256" key="5">
    <source>
        <dbReference type="ARBA" id="ARBA00023242"/>
    </source>
</evidence>
<dbReference type="SUPFAM" id="SSF47459">
    <property type="entry name" value="HLH, helix-loop-helix DNA-binding domain"/>
    <property type="match status" value="1"/>
</dbReference>
<accession>A0A2P5F7A1</accession>
<dbReference type="PROSITE" id="PS50888">
    <property type="entry name" value="BHLH"/>
    <property type="match status" value="1"/>
</dbReference>
<proteinExistence type="predicted"/>
<name>A0A2P5F7A1_TREOI</name>
<gene>
    <name evidence="7" type="primary">TorBHLH50</name>
    <name evidence="7" type="ORF">TorRG33x02_106200</name>
</gene>
<dbReference type="Proteomes" id="UP000237000">
    <property type="component" value="Unassembled WGS sequence"/>
</dbReference>
<dbReference type="AlphaFoldDB" id="A0A2P5F7A1"/>
<keyword evidence="4" id="KW-0804">Transcription</keyword>
<dbReference type="GO" id="GO:0040008">
    <property type="term" value="P:regulation of growth"/>
    <property type="evidence" value="ECO:0007669"/>
    <property type="project" value="InterPro"/>
</dbReference>
<dbReference type="PANTHER" id="PTHR38546">
    <property type="entry name" value="DNA BINDING PROTEIN"/>
    <property type="match status" value="1"/>
</dbReference>
<dbReference type="OrthoDB" id="668823at2759"/>
<dbReference type="InParanoid" id="A0A2P5F7A1"/>
<dbReference type="GO" id="GO:0005634">
    <property type="term" value="C:nucleus"/>
    <property type="evidence" value="ECO:0007669"/>
    <property type="project" value="UniProtKB-SubCell"/>
</dbReference>
<evidence type="ECO:0000313" key="7">
    <source>
        <dbReference type="EMBL" id="PON93636.1"/>
    </source>
</evidence>
<dbReference type="GO" id="GO:0006355">
    <property type="term" value="P:regulation of DNA-templated transcription"/>
    <property type="evidence" value="ECO:0007669"/>
    <property type="project" value="InterPro"/>
</dbReference>
<evidence type="ECO:0000259" key="6">
    <source>
        <dbReference type="PROSITE" id="PS50888"/>
    </source>
</evidence>
<evidence type="ECO:0000256" key="3">
    <source>
        <dbReference type="ARBA" id="ARBA00023015"/>
    </source>
</evidence>
<dbReference type="Pfam" id="PF23174">
    <property type="entry name" value="bHLH_ILI"/>
    <property type="match status" value="1"/>
</dbReference>
<keyword evidence="8" id="KW-1185">Reference proteome</keyword>
<dbReference type="InterPro" id="IPR036638">
    <property type="entry name" value="HLH_DNA-bd_sf"/>
</dbReference>
<dbReference type="PANTHER" id="PTHR38546:SF3">
    <property type="entry name" value="DNA BINDING PROTEIN"/>
    <property type="match status" value="1"/>
</dbReference>
<keyword evidence="2" id="KW-0341">Growth regulation</keyword>
<evidence type="ECO:0000313" key="8">
    <source>
        <dbReference type="Proteomes" id="UP000237000"/>
    </source>
</evidence>
<comment type="subcellular location">
    <subcellularLocation>
        <location evidence="1">Nucleus</location>
    </subcellularLocation>
</comment>
<reference evidence="8" key="1">
    <citation type="submission" date="2016-06" db="EMBL/GenBank/DDBJ databases">
        <title>Parallel loss of symbiosis genes in relatives of nitrogen-fixing non-legume Parasponia.</title>
        <authorList>
            <person name="Van Velzen R."/>
            <person name="Holmer R."/>
            <person name="Bu F."/>
            <person name="Rutten L."/>
            <person name="Van Zeijl A."/>
            <person name="Liu W."/>
            <person name="Santuari L."/>
            <person name="Cao Q."/>
            <person name="Sharma T."/>
            <person name="Shen D."/>
            <person name="Roswanjaya Y."/>
            <person name="Wardhani T."/>
            <person name="Kalhor M.S."/>
            <person name="Jansen J."/>
            <person name="Van den Hoogen J."/>
            <person name="Gungor B."/>
            <person name="Hartog M."/>
            <person name="Hontelez J."/>
            <person name="Verver J."/>
            <person name="Yang W.-C."/>
            <person name="Schijlen E."/>
            <person name="Repin R."/>
            <person name="Schilthuizen M."/>
            <person name="Schranz E."/>
            <person name="Heidstra R."/>
            <person name="Miyata K."/>
            <person name="Fedorova E."/>
            <person name="Kohlen W."/>
            <person name="Bisseling T."/>
            <person name="Smit S."/>
            <person name="Geurts R."/>
        </authorList>
    </citation>
    <scope>NUCLEOTIDE SEQUENCE [LARGE SCALE GENOMIC DNA]</scope>
    <source>
        <strain evidence="8">cv. RG33-2</strain>
    </source>
</reference>
<evidence type="ECO:0000256" key="1">
    <source>
        <dbReference type="ARBA" id="ARBA00004123"/>
    </source>
</evidence>